<comment type="function">
    <text evidence="5">A flexible structure which links the flagellar filament to the drive apparatus in the basal body.</text>
</comment>
<sequence>MLRSMFTAISALNLHQDYLDVISDNLANANTTGFKSSRVVFQDLLSEVISPGAAPAGSKGGVNPTQIGLGAQLGYIAPVFTQGMTQSTGRNLDCAIQGEGFFIFDQGLDRRYSRDGSFTVDASGYLVSSSSGLRVQGWQNPNPGATTLDTNAGIGEIIIPLDNTIARETATVRLGGNLDSETAIDGIVNTSFTVFDSMGVTHNPAVRFTRTGANTWSWTATSPAGVTGSGTVTFDSSGHVSATNPATSTITFPGSTGAEQVDFTVDMTDITMLANSNSVASTFQDGLAAGSVSDIYIAQNTGQVYAVYSNGLKELVGQVALASFTNPSGLIRDGGNYFMIGLNSGEPAISAADSAGKGKIMTSSLEASNVDMAQEFTNMILAQRGFQASSRVISTSDEILQELVNLKR</sequence>
<dbReference type="STRING" id="1134406.ADN00_17100"/>
<protein>
    <recommendedName>
        <fullName evidence="3 5">Flagellar hook protein FlgE</fullName>
    </recommendedName>
</protein>
<feature type="domain" description="Flagellar hook protein FlgE D2" evidence="8">
    <location>
        <begin position="179"/>
        <end position="286"/>
    </location>
</feature>
<dbReference type="GO" id="GO:0071978">
    <property type="term" value="P:bacterial-type flagellum-dependent swarming motility"/>
    <property type="evidence" value="ECO:0007669"/>
    <property type="project" value="TreeGrafter"/>
</dbReference>
<reference evidence="10 11" key="1">
    <citation type="submission" date="2015-07" db="EMBL/GenBank/DDBJ databases">
        <title>Genome sequence of Ornatilinea apprima DSM 23815.</title>
        <authorList>
            <person name="Hemp J."/>
            <person name="Ward L.M."/>
            <person name="Pace L.A."/>
            <person name="Fischer W.W."/>
        </authorList>
    </citation>
    <scope>NUCLEOTIDE SEQUENCE [LARGE SCALE GENOMIC DNA]</scope>
    <source>
        <strain evidence="10 11">P3M-1</strain>
    </source>
</reference>
<evidence type="ECO:0000259" key="6">
    <source>
        <dbReference type="Pfam" id="PF00460"/>
    </source>
</evidence>
<dbReference type="SUPFAM" id="SSF117143">
    <property type="entry name" value="Flagellar hook protein flgE"/>
    <property type="match status" value="1"/>
</dbReference>
<evidence type="ECO:0000256" key="4">
    <source>
        <dbReference type="ARBA" id="ARBA00023143"/>
    </source>
</evidence>
<feature type="domain" description="Flagellar hook protein FlgE/F/G-like D1" evidence="9">
    <location>
        <begin position="95"/>
        <end position="160"/>
    </location>
</feature>
<dbReference type="Pfam" id="PF06429">
    <property type="entry name" value="Flg_bbr_C"/>
    <property type="match status" value="1"/>
</dbReference>
<dbReference type="InterPro" id="IPR037058">
    <property type="entry name" value="Falgellar_hook_FlgE_sf"/>
</dbReference>
<dbReference type="Pfam" id="PF07559">
    <property type="entry name" value="FlgE_D2"/>
    <property type="match status" value="1"/>
</dbReference>
<dbReference type="InterPro" id="IPR053967">
    <property type="entry name" value="LlgE_F_G-like_D1"/>
</dbReference>
<name>A0A0P6WY96_9CHLR</name>
<evidence type="ECO:0000256" key="2">
    <source>
        <dbReference type="ARBA" id="ARBA00009677"/>
    </source>
</evidence>
<evidence type="ECO:0000259" key="7">
    <source>
        <dbReference type="Pfam" id="PF06429"/>
    </source>
</evidence>
<organism evidence="10 11">
    <name type="scientific">Ornatilinea apprima</name>
    <dbReference type="NCBI Taxonomy" id="1134406"/>
    <lineage>
        <taxon>Bacteria</taxon>
        <taxon>Bacillati</taxon>
        <taxon>Chloroflexota</taxon>
        <taxon>Anaerolineae</taxon>
        <taxon>Anaerolineales</taxon>
        <taxon>Anaerolineaceae</taxon>
        <taxon>Ornatilinea</taxon>
    </lineage>
</organism>
<comment type="subcellular location">
    <subcellularLocation>
        <location evidence="1 5">Bacterial flagellum basal body</location>
    </subcellularLocation>
</comment>
<evidence type="ECO:0000313" key="10">
    <source>
        <dbReference type="EMBL" id="KPL71409.1"/>
    </source>
</evidence>
<comment type="caution">
    <text evidence="10">The sequence shown here is derived from an EMBL/GenBank/DDBJ whole genome shotgun (WGS) entry which is preliminary data.</text>
</comment>
<dbReference type="GO" id="GO:0009425">
    <property type="term" value="C:bacterial-type flagellum basal body"/>
    <property type="evidence" value="ECO:0007669"/>
    <property type="project" value="UniProtKB-SubCell"/>
</dbReference>
<dbReference type="PROSITE" id="PS00588">
    <property type="entry name" value="FLAGELLA_BB_ROD"/>
    <property type="match status" value="1"/>
</dbReference>
<dbReference type="GO" id="GO:0009424">
    <property type="term" value="C:bacterial-type flagellum hook"/>
    <property type="evidence" value="ECO:0007669"/>
    <property type="project" value="TreeGrafter"/>
</dbReference>
<dbReference type="PANTHER" id="PTHR30435">
    <property type="entry name" value="FLAGELLAR PROTEIN"/>
    <property type="match status" value="1"/>
</dbReference>
<dbReference type="InterPro" id="IPR019776">
    <property type="entry name" value="Flagellar_basal_body_rod_CS"/>
</dbReference>
<dbReference type="InterPro" id="IPR001444">
    <property type="entry name" value="Flag_bb_rod_N"/>
</dbReference>
<evidence type="ECO:0000256" key="1">
    <source>
        <dbReference type="ARBA" id="ARBA00004117"/>
    </source>
</evidence>
<dbReference type="PATRIC" id="fig|1134406.4.peg.482"/>
<evidence type="ECO:0000256" key="3">
    <source>
        <dbReference type="ARBA" id="ARBA00019015"/>
    </source>
</evidence>
<accession>A0A0P6WY96</accession>
<dbReference type="Pfam" id="PF22692">
    <property type="entry name" value="LlgE_F_G_D1"/>
    <property type="match status" value="1"/>
</dbReference>
<dbReference type="EMBL" id="LGCL01000041">
    <property type="protein sequence ID" value="KPL71409.1"/>
    <property type="molecule type" value="Genomic_DNA"/>
</dbReference>
<evidence type="ECO:0000259" key="9">
    <source>
        <dbReference type="Pfam" id="PF22692"/>
    </source>
</evidence>
<dbReference type="InterPro" id="IPR020013">
    <property type="entry name" value="Flagellar_FlgE/F/G"/>
</dbReference>
<dbReference type="RefSeq" id="WP_075064265.1">
    <property type="nucleotide sequence ID" value="NZ_LGCL01000041.1"/>
</dbReference>
<evidence type="ECO:0000313" key="11">
    <source>
        <dbReference type="Proteomes" id="UP000050417"/>
    </source>
</evidence>
<evidence type="ECO:0000259" key="8">
    <source>
        <dbReference type="Pfam" id="PF07559"/>
    </source>
</evidence>
<dbReference type="Gene3D" id="2.60.98.20">
    <property type="entry name" value="Flagellar hook protein FlgE"/>
    <property type="match status" value="1"/>
</dbReference>
<keyword evidence="11" id="KW-1185">Reference proteome</keyword>
<dbReference type="GO" id="GO:0005829">
    <property type="term" value="C:cytosol"/>
    <property type="evidence" value="ECO:0007669"/>
    <property type="project" value="TreeGrafter"/>
</dbReference>
<dbReference type="PANTHER" id="PTHR30435:SF1">
    <property type="entry name" value="FLAGELLAR HOOK PROTEIN FLGE"/>
    <property type="match status" value="1"/>
</dbReference>
<dbReference type="OrthoDB" id="158495at2"/>
<gene>
    <name evidence="10" type="ORF">ADN00_17100</name>
</gene>
<dbReference type="InterPro" id="IPR011491">
    <property type="entry name" value="FlgE_D2"/>
</dbReference>
<keyword evidence="4 5" id="KW-0975">Bacterial flagellum</keyword>
<dbReference type="Pfam" id="PF00460">
    <property type="entry name" value="Flg_bb_rod"/>
    <property type="match status" value="1"/>
</dbReference>
<feature type="domain" description="Flagellar basal body rod protein N-terminal" evidence="6">
    <location>
        <begin position="7"/>
        <end position="35"/>
    </location>
</feature>
<evidence type="ECO:0000256" key="5">
    <source>
        <dbReference type="RuleBase" id="RU362116"/>
    </source>
</evidence>
<dbReference type="InterPro" id="IPR037925">
    <property type="entry name" value="FlgE/F/G-like"/>
</dbReference>
<dbReference type="AlphaFoldDB" id="A0A0P6WY96"/>
<proteinExistence type="inferred from homology"/>
<dbReference type="NCBIfam" id="TIGR03506">
    <property type="entry name" value="FlgEFG_subfam"/>
    <property type="match status" value="1"/>
</dbReference>
<feature type="domain" description="Flagellar basal-body/hook protein C-terminal" evidence="7">
    <location>
        <begin position="363"/>
        <end position="406"/>
    </location>
</feature>
<dbReference type="Proteomes" id="UP000050417">
    <property type="component" value="Unassembled WGS sequence"/>
</dbReference>
<dbReference type="InterPro" id="IPR010930">
    <property type="entry name" value="Flg_bb/hook_C_dom"/>
</dbReference>
<comment type="similarity">
    <text evidence="2 5">Belongs to the flagella basal body rod proteins family.</text>
</comment>